<accession>A0A9X1N744</accession>
<comment type="caution">
    <text evidence="9">The sequence shown here is derived from an EMBL/GenBank/DDBJ whole genome shotgun (WGS) entry which is preliminary data.</text>
</comment>
<evidence type="ECO:0000313" key="9">
    <source>
        <dbReference type="EMBL" id="MCD5309617.1"/>
    </source>
</evidence>
<evidence type="ECO:0000256" key="8">
    <source>
        <dbReference type="SAM" id="Phobius"/>
    </source>
</evidence>
<feature type="transmembrane region" description="Helical" evidence="8">
    <location>
        <begin position="155"/>
        <end position="173"/>
    </location>
</feature>
<keyword evidence="3" id="KW-0813">Transport</keyword>
<evidence type="ECO:0000256" key="4">
    <source>
        <dbReference type="ARBA" id="ARBA00022475"/>
    </source>
</evidence>
<sequence>MERKHARAIALLCVADALVAMSFGAIAVGGGLQPWIPIVLSLLVFAGGAQFAAVGTVLSGGSATAAVATGLLLNARLLPFSFSVADAIKGGSPLRQAFGAQIVTDETVAMAITERDRERRAAVFWACGISLFICWNLGVAVGAAAGSWIGDTDALGLDAAFPAVLAAIVLPALNSTRLRLSAGIGSAVAVLSTPFLAAGLPVLASLTGLIALARQGKVLDRGR</sequence>
<dbReference type="GO" id="GO:1903785">
    <property type="term" value="P:L-valine transmembrane transport"/>
    <property type="evidence" value="ECO:0007669"/>
    <property type="project" value="TreeGrafter"/>
</dbReference>
<evidence type="ECO:0000256" key="7">
    <source>
        <dbReference type="ARBA" id="ARBA00023136"/>
    </source>
</evidence>
<keyword evidence="7 8" id="KW-0472">Membrane</keyword>
<evidence type="ECO:0000313" key="10">
    <source>
        <dbReference type="Proteomes" id="UP001138997"/>
    </source>
</evidence>
<dbReference type="EMBL" id="JAJOMB010000001">
    <property type="protein sequence ID" value="MCD5309617.1"/>
    <property type="molecule type" value="Genomic_DNA"/>
</dbReference>
<comment type="similarity">
    <text evidence="2">Belongs to the AzlC family.</text>
</comment>
<keyword evidence="5 8" id="KW-0812">Transmembrane</keyword>
<proteinExistence type="inferred from homology"/>
<evidence type="ECO:0000256" key="2">
    <source>
        <dbReference type="ARBA" id="ARBA00010735"/>
    </source>
</evidence>
<dbReference type="AlphaFoldDB" id="A0A9X1N744"/>
<feature type="transmembrane region" description="Helical" evidence="8">
    <location>
        <begin position="185"/>
        <end position="213"/>
    </location>
</feature>
<dbReference type="InterPro" id="IPR011606">
    <property type="entry name" value="Brnchd-chn_aa_trnsp_permease"/>
</dbReference>
<reference evidence="9" key="1">
    <citation type="submission" date="2021-11" db="EMBL/GenBank/DDBJ databases">
        <title>Streptomyces corallinus and Kineosporia corallina sp. nov., two new coral-derived marine actinobacteria.</title>
        <authorList>
            <person name="Buangrab K."/>
            <person name="Sutthacheep M."/>
            <person name="Yeemin T."/>
            <person name="Harunari E."/>
            <person name="Igarashi Y."/>
            <person name="Sripreechasak P."/>
            <person name="Kanchanasin P."/>
            <person name="Tanasupawat S."/>
            <person name="Phongsopitanun W."/>
        </authorList>
    </citation>
    <scope>NUCLEOTIDE SEQUENCE</scope>
    <source>
        <strain evidence="9">JCM 31032</strain>
    </source>
</reference>
<dbReference type="PANTHER" id="PTHR34979:SF1">
    <property type="entry name" value="INNER MEMBRANE PROTEIN YGAZ"/>
    <property type="match status" value="1"/>
</dbReference>
<evidence type="ECO:0000256" key="3">
    <source>
        <dbReference type="ARBA" id="ARBA00022448"/>
    </source>
</evidence>
<feature type="transmembrane region" description="Helical" evidence="8">
    <location>
        <begin position="122"/>
        <end position="149"/>
    </location>
</feature>
<dbReference type="Proteomes" id="UP001138997">
    <property type="component" value="Unassembled WGS sequence"/>
</dbReference>
<dbReference type="RefSeq" id="WP_231438540.1">
    <property type="nucleotide sequence ID" value="NZ_JAJOMB010000001.1"/>
</dbReference>
<keyword evidence="4" id="KW-1003">Cell membrane</keyword>
<protein>
    <submittedName>
        <fullName evidence="9">AzlC family ABC transporter permease</fullName>
    </submittedName>
</protein>
<evidence type="ECO:0000256" key="5">
    <source>
        <dbReference type="ARBA" id="ARBA00022692"/>
    </source>
</evidence>
<comment type="subcellular location">
    <subcellularLocation>
        <location evidence="1">Cell membrane</location>
        <topology evidence="1">Multi-pass membrane protein</topology>
    </subcellularLocation>
</comment>
<dbReference type="PANTHER" id="PTHR34979">
    <property type="entry name" value="INNER MEMBRANE PROTEIN YGAZ"/>
    <property type="match status" value="1"/>
</dbReference>
<keyword evidence="10" id="KW-1185">Reference proteome</keyword>
<dbReference type="Pfam" id="PF03591">
    <property type="entry name" value="AzlC"/>
    <property type="match status" value="1"/>
</dbReference>
<organism evidence="9 10">
    <name type="scientific">Kineosporia babensis</name>
    <dbReference type="NCBI Taxonomy" id="499548"/>
    <lineage>
        <taxon>Bacteria</taxon>
        <taxon>Bacillati</taxon>
        <taxon>Actinomycetota</taxon>
        <taxon>Actinomycetes</taxon>
        <taxon>Kineosporiales</taxon>
        <taxon>Kineosporiaceae</taxon>
        <taxon>Kineosporia</taxon>
    </lineage>
</organism>
<keyword evidence="6 8" id="KW-1133">Transmembrane helix</keyword>
<name>A0A9X1N744_9ACTN</name>
<dbReference type="GO" id="GO:0005886">
    <property type="term" value="C:plasma membrane"/>
    <property type="evidence" value="ECO:0007669"/>
    <property type="project" value="UniProtKB-SubCell"/>
</dbReference>
<feature type="transmembrane region" description="Helical" evidence="8">
    <location>
        <begin position="51"/>
        <end position="73"/>
    </location>
</feature>
<gene>
    <name evidence="9" type="ORF">LR394_01825</name>
</gene>
<evidence type="ECO:0000256" key="6">
    <source>
        <dbReference type="ARBA" id="ARBA00022989"/>
    </source>
</evidence>
<evidence type="ECO:0000256" key="1">
    <source>
        <dbReference type="ARBA" id="ARBA00004651"/>
    </source>
</evidence>